<dbReference type="RefSeq" id="WP_394401840.1">
    <property type="nucleotide sequence ID" value="NZ_JBIGHW010000020.1"/>
</dbReference>
<evidence type="ECO:0000256" key="3">
    <source>
        <dbReference type="ARBA" id="ARBA00004782"/>
    </source>
</evidence>
<name>A0ABW7FPT7_9BURK</name>
<dbReference type="Pfam" id="PF09298">
    <property type="entry name" value="FAA_hydrolase_N"/>
    <property type="match status" value="1"/>
</dbReference>
<evidence type="ECO:0000256" key="10">
    <source>
        <dbReference type="ARBA" id="ARBA00023232"/>
    </source>
</evidence>
<evidence type="ECO:0000259" key="12">
    <source>
        <dbReference type="Pfam" id="PF09298"/>
    </source>
</evidence>
<dbReference type="InterPro" id="IPR036462">
    <property type="entry name" value="Fumarylacetoacetase_N_sf"/>
</dbReference>
<dbReference type="PANTHER" id="PTHR43069:SF2">
    <property type="entry name" value="FUMARYLACETOACETASE"/>
    <property type="match status" value="1"/>
</dbReference>
<reference evidence="13 14" key="1">
    <citation type="submission" date="2024-08" db="EMBL/GenBank/DDBJ databases">
        <authorList>
            <person name="Lu H."/>
        </authorList>
    </citation>
    <scope>NUCLEOTIDE SEQUENCE [LARGE SCALE GENOMIC DNA]</scope>
    <source>
        <strain evidence="13 14">LKC17W</strain>
    </source>
</reference>
<proteinExistence type="predicted"/>
<evidence type="ECO:0000256" key="8">
    <source>
        <dbReference type="ARBA" id="ARBA00022842"/>
    </source>
</evidence>
<evidence type="ECO:0000256" key="7">
    <source>
        <dbReference type="ARBA" id="ARBA00022837"/>
    </source>
</evidence>
<evidence type="ECO:0000256" key="6">
    <source>
        <dbReference type="ARBA" id="ARBA00022801"/>
    </source>
</evidence>
<evidence type="ECO:0000313" key="14">
    <source>
        <dbReference type="Proteomes" id="UP001606301"/>
    </source>
</evidence>
<dbReference type="InterPro" id="IPR011234">
    <property type="entry name" value="Fumarylacetoacetase-like_C"/>
</dbReference>
<comment type="caution">
    <text evidence="13">The sequence shown here is derived from an EMBL/GenBank/DDBJ whole genome shotgun (WGS) entry which is preliminary data.</text>
</comment>
<keyword evidence="9" id="KW-0828">Tyrosine catabolism</keyword>
<evidence type="ECO:0000313" key="13">
    <source>
        <dbReference type="EMBL" id="MFG6443349.1"/>
    </source>
</evidence>
<gene>
    <name evidence="13" type="primary">fahA</name>
    <name evidence="13" type="ORF">ACG0Z3_21880</name>
</gene>
<dbReference type="GO" id="GO:0004334">
    <property type="term" value="F:fumarylacetoacetase activity"/>
    <property type="evidence" value="ECO:0007669"/>
    <property type="project" value="UniProtKB-EC"/>
</dbReference>
<keyword evidence="5" id="KW-0479">Metal-binding</keyword>
<evidence type="ECO:0000256" key="1">
    <source>
        <dbReference type="ARBA" id="ARBA00001913"/>
    </source>
</evidence>
<comment type="cofactor">
    <cofactor evidence="2">
        <name>Mg(2+)</name>
        <dbReference type="ChEBI" id="CHEBI:18420"/>
    </cofactor>
</comment>
<dbReference type="EC" id="3.7.1.2" evidence="4"/>
<dbReference type="Proteomes" id="UP001606301">
    <property type="component" value="Unassembled WGS sequence"/>
</dbReference>
<evidence type="ECO:0000256" key="5">
    <source>
        <dbReference type="ARBA" id="ARBA00022723"/>
    </source>
</evidence>
<keyword evidence="6 13" id="KW-0378">Hydrolase</keyword>
<dbReference type="EMBL" id="JBIGHW010000020">
    <property type="protein sequence ID" value="MFG6443349.1"/>
    <property type="molecule type" value="Genomic_DNA"/>
</dbReference>
<dbReference type="Gene3D" id="2.30.30.230">
    <property type="entry name" value="Fumarylacetoacetase, N-terminal domain"/>
    <property type="match status" value="1"/>
</dbReference>
<dbReference type="NCBIfam" id="TIGR01266">
    <property type="entry name" value="fum_ac_acetase"/>
    <property type="match status" value="1"/>
</dbReference>
<evidence type="ECO:0000259" key="11">
    <source>
        <dbReference type="Pfam" id="PF01557"/>
    </source>
</evidence>
<organism evidence="13 14">
    <name type="scientific">Pelomonas margarita</name>
    <dbReference type="NCBI Taxonomy" id="3299031"/>
    <lineage>
        <taxon>Bacteria</taxon>
        <taxon>Pseudomonadati</taxon>
        <taxon>Pseudomonadota</taxon>
        <taxon>Betaproteobacteria</taxon>
        <taxon>Burkholderiales</taxon>
        <taxon>Sphaerotilaceae</taxon>
        <taxon>Roseateles</taxon>
    </lineage>
</organism>
<dbReference type="InterPro" id="IPR015377">
    <property type="entry name" value="Fumarylacetoacetase_N"/>
</dbReference>
<dbReference type="PANTHER" id="PTHR43069">
    <property type="entry name" value="FUMARYLACETOACETASE"/>
    <property type="match status" value="1"/>
</dbReference>
<comment type="cofactor">
    <cofactor evidence="1">
        <name>Ca(2+)</name>
        <dbReference type="ChEBI" id="CHEBI:29108"/>
    </cofactor>
</comment>
<dbReference type="InterPro" id="IPR036663">
    <property type="entry name" value="Fumarylacetoacetase_C_sf"/>
</dbReference>
<keyword evidence="8" id="KW-0460">Magnesium</keyword>
<dbReference type="SUPFAM" id="SSF63433">
    <property type="entry name" value="Fumarylacetoacetate hydrolase, FAH, N-terminal domain"/>
    <property type="match status" value="1"/>
</dbReference>
<sequence length="415" mass="45141">MLDPQLDHTHDAAVLSWVASANDPATDFPLQNLPFCSFRRAGTLEPLRVGVGIGDQILDLSAWGIADLNAVMARPSAERRALRHRLFDTLKAGAPEVALVPQAQAEFALPCRIGDYTDFYTGIHHARAVGRLFRPDNPLLPNYQWVPIGYHGRSSSIVVSGTPLRRPRGQVKPPDADVPVFKPSARVDCELELGLFVGPGNALGEPFSIDEADEHAFGLTLLNDWSARDIQPWEYQPLGPFLAKNFGTTISPWIVTMEALAPFRIPFTRPAEDPQPLPYLDSPAHRANAAFDIELEVWFKTPAMSEPTRLSRSNLRHAYWSLAQMLTHHASNGCNLQPGDLLGTGTLSGPAPEEAGSLLELTGGGKQAFTLPNGEQRSFVLDGDQLGLRAFAVKPGFRRIGFGACDGTITACLSA</sequence>
<evidence type="ECO:0000256" key="9">
    <source>
        <dbReference type="ARBA" id="ARBA00022878"/>
    </source>
</evidence>
<keyword evidence="10" id="KW-0585">Phenylalanine catabolism</keyword>
<keyword evidence="7" id="KW-0106">Calcium</keyword>
<dbReference type="SUPFAM" id="SSF56529">
    <property type="entry name" value="FAH"/>
    <property type="match status" value="1"/>
</dbReference>
<keyword evidence="14" id="KW-1185">Reference proteome</keyword>
<feature type="domain" description="Fumarylacetoacetase-like C-terminal" evidence="11">
    <location>
        <begin position="124"/>
        <end position="406"/>
    </location>
</feature>
<dbReference type="Gene3D" id="3.90.850.10">
    <property type="entry name" value="Fumarylacetoacetase-like, C-terminal domain"/>
    <property type="match status" value="1"/>
</dbReference>
<evidence type="ECO:0000256" key="2">
    <source>
        <dbReference type="ARBA" id="ARBA00001946"/>
    </source>
</evidence>
<feature type="domain" description="Fumarylacetoacetase N-terminal" evidence="12">
    <location>
        <begin position="31"/>
        <end position="110"/>
    </location>
</feature>
<dbReference type="InterPro" id="IPR005959">
    <property type="entry name" value="Fumarylacetoacetase"/>
</dbReference>
<comment type="pathway">
    <text evidence="3">Amino-acid degradation; L-phenylalanine degradation; acetoacetate and fumarate from L-phenylalanine: step 6/6.</text>
</comment>
<dbReference type="Pfam" id="PF01557">
    <property type="entry name" value="FAA_hydrolase"/>
    <property type="match status" value="1"/>
</dbReference>
<protein>
    <recommendedName>
        <fullName evidence="4">fumarylacetoacetase</fullName>
        <ecNumber evidence="4">3.7.1.2</ecNumber>
    </recommendedName>
</protein>
<accession>A0ABW7FPT7</accession>
<evidence type="ECO:0000256" key="4">
    <source>
        <dbReference type="ARBA" id="ARBA00012094"/>
    </source>
</evidence>